<keyword evidence="1" id="KW-0472">Membrane</keyword>
<evidence type="ECO:0000313" key="2">
    <source>
        <dbReference type="EMBL" id="GIX81826.1"/>
    </source>
</evidence>
<name>A0AAV4NB47_CAEEX</name>
<proteinExistence type="predicted"/>
<gene>
    <name evidence="2" type="ORF">CEXT_404261</name>
</gene>
<keyword evidence="1" id="KW-0812">Transmembrane</keyword>
<dbReference type="EMBL" id="BPLR01020717">
    <property type="protein sequence ID" value="GIX81826.1"/>
    <property type="molecule type" value="Genomic_DNA"/>
</dbReference>
<feature type="transmembrane region" description="Helical" evidence="1">
    <location>
        <begin position="28"/>
        <end position="46"/>
    </location>
</feature>
<sequence>MRRKWATHDGDKWTTKPMRKEKFNGDRYLPFDGIFVIIFVLFPYVFPFRKRKEKKWKANPDRKAHASLSPALQGKRTLFLEISRRHILSDDQRRRHSLAHMHNAIMAGIPVPGSGICQSSGTLLFVVYLFREESLLPFFFAAISVFMLRGHEGSFASLVIRLKTGREIDDERYAAVTSPSE</sequence>
<evidence type="ECO:0000256" key="1">
    <source>
        <dbReference type="SAM" id="Phobius"/>
    </source>
</evidence>
<protein>
    <submittedName>
        <fullName evidence="2">Uncharacterized protein</fullName>
    </submittedName>
</protein>
<dbReference type="Proteomes" id="UP001054945">
    <property type="component" value="Unassembled WGS sequence"/>
</dbReference>
<accession>A0AAV4NB47</accession>
<organism evidence="2 3">
    <name type="scientific">Caerostris extrusa</name>
    <name type="common">Bark spider</name>
    <name type="synonym">Caerostris bankana</name>
    <dbReference type="NCBI Taxonomy" id="172846"/>
    <lineage>
        <taxon>Eukaryota</taxon>
        <taxon>Metazoa</taxon>
        <taxon>Ecdysozoa</taxon>
        <taxon>Arthropoda</taxon>
        <taxon>Chelicerata</taxon>
        <taxon>Arachnida</taxon>
        <taxon>Araneae</taxon>
        <taxon>Araneomorphae</taxon>
        <taxon>Entelegynae</taxon>
        <taxon>Araneoidea</taxon>
        <taxon>Araneidae</taxon>
        <taxon>Caerostris</taxon>
    </lineage>
</organism>
<reference evidence="2 3" key="1">
    <citation type="submission" date="2021-06" db="EMBL/GenBank/DDBJ databases">
        <title>Caerostris extrusa draft genome.</title>
        <authorList>
            <person name="Kono N."/>
            <person name="Arakawa K."/>
        </authorList>
    </citation>
    <scope>NUCLEOTIDE SEQUENCE [LARGE SCALE GENOMIC DNA]</scope>
</reference>
<keyword evidence="1" id="KW-1133">Transmembrane helix</keyword>
<keyword evidence="3" id="KW-1185">Reference proteome</keyword>
<evidence type="ECO:0000313" key="3">
    <source>
        <dbReference type="Proteomes" id="UP001054945"/>
    </source>
</evidence>
<comment type="caution">
    <text evidence="2">The sequence shown here is derived from an EMBL/GenBank/DDBJ whole genome shotgun (WGS) entry which is preliminary data.</text>
</comment>
<dbReference type="AlphaFoldDB" id="A0AAV4NB47"/>